<dbReference type="PANTHER" id="PTHR32114">
    <property type="entry name" value="ABC TRANSPORTER ABCH.3"/>
    <property type="match status" value="1"/>
</dbReference>
<name>A0A6I1FG20_9BACI</name>
<evidence type="ECO:0000256" key="2">
    <source>
        <dbReference type="ARBA" id="ARBA00011322"/>
    </source>
</evidence>
<dbReference type="RefSeq" id="WP_152151052.1">
    <property type="nucleotide sequence ID" value="NZ_WEIO01000004.1"/>
</dbReference>
<feature type="coiled-coil region" evidence="4">
    <location>
        <begin position="217"/>
        <end position="251"/>
    </location>
</feature>
<dbReference type="InterPro" id="IPR017599">
    <property type="entry name" value="DNA_S_DndD"/>
</dbReference>
<keyword evidence="7" id="KW-1185">Reference proteome</keyword>
<dbReference type="AlphaFoldDB" id="A0A6I1FG20"/>
<dbReference type="SUPFAM" id="SSF52540">
    <property type="entry name" value="P-loop containing nucleoside triphosphate hydrolases"/>
    <property type="match status" value="1"/>
</dbReference>
<dbReference type="Pfam" id="PF13476">
    <property type="entry name" value="AAA_23"/>
    <property type="match status" value="1"/>
</dbReference>
<comment type="caution">
    <text evidence="6">The sequence shown here is derived from an EMBL/GenBank/DDBJ whole genome shotgun (WGS) entry which is preliminary data.</text>
</comment>
<dbReference type="InterPro" id="IPR038729">
    <property type="entry name" value="Rad50/SbcC_AAA"/>
</dbReference>
<comment type="subunit">
    <text evidence="2">Heterodimer of SbcC and SbcD.</text>
</comment>
<reference evidence="6 7" key="1">
    <citation type="submission" date="2019-10" db="EMBL/GenBank/DDBJ databases">
        <title>Bacillus aerolatum sp. nov., isolated from bioaerosol of sport playgrounds.</title>
        <authorList>
            <person name="Chen P."/>
            <person name="Zhang G."/>
        </authorList>
    </citation>
    <scope>NUCLEOTIDE SEQUENCE [LARGE SCALE GENOMIC DNA]</scope>
    <source>
        <strain evidence="6 7">CX253</strain>
    </source>
</reference>
<dbReference type="PANTHER" id="PTHR32114:SF2">
    <property type="entry name" value="ABC TRANSPORTER ABCH.3"/>
    <property type="match status" value="1"/>
</dbReference>
<organism evidence="6 7">
    <name type="scientific">Bacillus aerolatus</name>
    <dbReference type="NCBI Taxonomy" id="2653354"/>
    <lineage>
        <taxon>Bacteria</taxon>
        <taxon>Bacillati</taxon>
        <taxon>Bacillota</taxon>
        <taxon>Bacilli</taxon>
        <taxon>Bacillales</taxon>
        <taxon>Bacillaceae</taxon>
        <taxon>Bacillus</taxon>
    </lineage>
</organism>
<evidence type="ECO:0000259" key="5">
    <source>
        <dbReference type="Pfam" id="PF13476"/>
    </source>
</evidence>
<evidence type="ECO:0000313" key="6">
    <source>
        <dbReference type="EMBL" id="KAB7707115.1"/>
    </source>
</evidence>
<protein>
    <recommendedName>
        <fullName evidence="3">Nuclease SbcCD subunit C</fullName>
    </recommendedName>
</protein>
<evidence type="ECO:0000256" key="3">
    <source>
        <dbReference type="ARBA" id="ARBA00013368"/>
    </source>
</evidence>
<evidence type="ECO:0000256" key="1">
    <source>
        <dbReference type="ARBA" id="ARBA00006930"/>
    </source>
</evidence>
<evidence type="ECO:0000256" key="4">
    <source>
        <dbReference type="SAM" id="Coils"/>
    </source>
</evidence>
<gene>
    <name evidence="6" type="primary">dndD</name>
    <name evidence="6" type="ORF">F9802_08880</name>
</gene>
<evidence type="ECO:0000313" key="7">
    <source>
        <dbReference type="Proteomes" id="UP000429595"/>
    </source>
</evidence>
<comment type="similarity">
    <text evidence="1">Belongs to the SMC family. SbcC subfamily.</text>
</comment>
<sequence>MLFKKLIFNNYKTYYGIQEINLSLSEDDLSESRNIILFGGLNGAGKTTILKAIKYVLFGERGISDEEKKRVFSNTINDTYFDEGGRESSVSLIIELDNGEEYIIKVEWLFDHLKRRVHENRTIQKVGVFRNKNLNVTDINAFNRFIDRVIPYNAAPFFIFDGEEIRELITKQDASSMRLAIHKITGLDTYKHLLKDLDSLESSLYKKMRSSTNAATVESYKKELIDKEEQLQKLEERIIGFRKKTEKIKAELNEVTAERNKKLTSNSASRELLVKKQAQISTQLELKRESFKKHYKNNIVLILLADLIKEMKASVKKENEQKVAKIMKESSLAPYHEFIEQLLQSPIDPPLSDEQLRQIKKIGEAIWLKKEKKTFNVQEVEEIHDLSTKDYQTLLSLNILDQHTLVKYIEEIELLHDQYEKLEAQILDAPTTVDVSKDNNTISVLNQRLGELQVRMRSANTKLSPLREAVTNLKNKLSRSADQGESTELIEQKLEYISRLKAFTTEYLERMTELKAQQIQDQFSFMLNKLIRKTNEFSRIVFDRTSYSIKLYNDRGQEISMYDRSAGEMQLISSSFIWALIKASDLELPMVIDTPLGRLDSIHRNHLVKHYYTELSKQVIILSTDTEITEEYVELMEKHSAKQYLLDYDEEKKYTIIRHGYFNLVEVK</sequence>
<keyword evidence="4" id="KW-0175">Coiled coil</keyword>
<proteinExistence type="inferred from homology"/>
<dbReference type="EMBL" id="WEIO01000004">
    <property type="protein sequence ID" value="KAB7707115.1"/>
    <property type="molecule type" value="Genomic_DNA"/>
</dbReference>
<dbReference type="NCBIfam" id="TIGR03185">
    <property type="entry name" value="DNA_S_dndD"/>
    <property type="match status" value="1"/>
</dbReference>
<accession>A0A6I1FG20</accession>
<dbReference type="InterPro" id="IPR027417">
    <property type="entry name" value="P-loop_NTPase"/>
</dbReference>
<feature type="coiled-coil region" evidence="4">
    <location>
        <begin position="405"/>
        <end position="462"/>
    </location>
</feature>
<dbReference type="Proteomes" id="UP000429595">
    <property type="component" value="Unassembled WGS sequence"/>
</dbReference>
<dbReference type="GO" id="GO:0006302">
    <property type="term" value="P:double-strand break repair"/>
    <property type="evidence" value="ECO:0007669"/>
    <property type="project" value="InterPro"/>
</dbReference>
<dbReference type="Gene3D" id="3.40.50.300">
    <property type="entry name" value="P-loop containing nucleotide triphosphate hydrolases"/>
    <property type="match status" value="2"/>
</dbReference>
<dbReference type="GO" id="GO:0016887">
    <property type="term" value="F:ATP hydrolysis activity"/>
    <property type="evidence" value="ECO:0007669"/>
    <property type="project" value="InterPro"/>
</dbReference>
<feature type="domain" description="Rad50/SbcC-type AAA" evidence="5">
    <location>
        <begin position="5"/>
        <end position="256"/>
    </location>
</feature>